<gene>
    <name evidence="1" type="ORF">PTTT1_LOCUS45931</name>
</gene>
<reference evidence="1" key="1">
    <citation type="submission" date="2022-02" db="EMBL/GenBank/DDBJ databases">
        <authorList>
            <person name="Giguere J D."/>
        </authorList>
    </citation>
    <scope>NUCLEOTIDE SEQUENCE</scope>
    <source>
        <strain evidence="1">CCAP 1055/1</strain>
    </source>
</reference>
<sequence length="208" mass="23107">MMNVVRITKVSIDLPINQGSGFVFSGSPPRVSQILESSLRETNMNLVGYFFCSLEVPNLVISNVVDTNRLHKILHANQHLLRKIILCDHPPALNALNDCRYEHTLPIGLDLGISFTGFPAQIESVSPDSPFARKVHPSQMVEAVVVPGQPILNTHSPGFTGHRVREFLDLHSSVPKRLLIVKDQLVVYTSRDRNESAAFDSSDCCRVL</sequence>
<name>A0A8J9TCF1_PHATR</name>
<organism evidence="1">
    <name type="scientific">Phaeodactylum tricornutum</name>
    <name type="common">Diatom</name>
    <dbReference type="NCBI Taxonomy" id="2850"/>
    <lineage>
        <taxon>Eukaryota</taxon>
        <taxon>Sar</taxon>
        <taxon>Stramenopiles</taxon>
        <taxon>Ochrophyta</taxon>
        <taxon>Bacillariophyta</taxon>
        <taxon>Bacillariophyceae</taxon>
        <taxon>Bacillariophycidae</taxon>
        <taxon>Naviculales</taxon>
        <taxon>Phaeodactylaceae</taxon>
        <taxon>Phaeodactylum</taxon>
    </lineage>
</organism>
<dbReference type="Proteomes" id="UP000836788">
    <property type="component" value="Chromosome 5"/>
</dbReference>
<dbReference type="AlphaFoldDB" id="A0A8J9TCF1"/>
<evidence type="ECO:0000313" key="1">
    <source>
        <dbReference type="EMBL" id="CAG9290798.1"/>
    </source>
</evidence>
<proteinExistence type="predicted"/>
<dbReference type="EMBL" id="OU594946">
    <property type="protein sequence ID" value="CAG9290798.1"/>
    <property type="molecule type" value="Genomic_DNA"/>
</dbReference>
<accession>A0A8J9TCF1</accession>
<protein>
    <submittedName>
        <fullName evidence="1">Uncharacterized protein</fullName>
    </submittedName>
</protein>